<accession>A0A9N9H7X1</accession>
<gene>
    <name evidence="6" type="ORF">RFULGI_LOCUS9021</name>
</gene>
<dbReference type="GO" id="GO:0003677">
    <property type="term" value="F:DNA binding"/>
    <property type="evidence" value="ECO:0007669"/>
    <property type="project" value="InterPro"/>
</dbReference>
<proteinExistence type="predicted"/>
<sequence length="190" mass="22055">IKKNGGRPEGPVWNYFTKGERVGKEKYKAICNFCEASWNRGEPIELKGHLANHCSKANSTIIRQFLTRILSNNSEESNLNKKRKCNTQGNLNQYVSIIEIDQQKIKRIHLAWARAFAICRIPWHIIENLFFIEALKETNLSYNPPTRQFLSDLLLETNEILENINETNDQISGQDDYNWDPENISNSDED</sequence>
<dbReference type="Proteomes" id="UP000789396">
    <property type="component" value="Unassembled WGS sequence"/>
</dbReference>
<dbReference type="OrthoDB" id="2323074at2759"/>
<feature type="domain" description="BED-type" evidence="5">
    <location>
        <begin position="11"/>
        <end position="51"/>
    </location>
</feature>
<name>A0A9N9H7X1_9GLOM</name>
<keyword evidence="3" id="KW-0862">Zinc</keyword>
<evidence type="ECO:0000256" key="3">
    <source>
        <dbReference type="ARBA" id="ARBA00022833"/>
    </source>
</evidence>
<evidence type="ECO:0000256" key="1">
    <source>
        <dbReference type="ARBA" id="ARBA00022723"/>
    </source>
</evidence>
<comment type="caution">
    <text evidence="6">The sequence shown here is derived from an EMBL/GenBank/DDBJ whole genome shotgun (WGS) entry which is preliminary data.</text>
</comment>
<dbReference type="Pfam" id="PF02892">
    <property type="entry name" value="zf-BED"/>
    <property type="match status" value="1"/>
</dbReference>
<dbReference type="InterPro" id="IPR003656">
    <property type="entry name" value="Znf_BED"/>
</dbReference>
<feature type="non-terminal residue" evidence="6">
    <location>
        <position position="1"/>
    </location>
</feature>
<evidence type="ECO:0000256" key="2">
    <source>
        <dbReference type="ARBA" id="ARBA00022771"/>
    </source>
</evidence>
<dbReference type="AlphaFoldDB" id="A0A9N9H7X1"/>
<evidence type="ECO:0000313" key="7">
    <source>
        <dbReference type="Proteomes" id="UP000789396"/>
    </source>
</evidence>
<evidence type="ECO:0000256" key="4">
    <source>
        <dbReference type="SAM" id="MobiDB-lite"/>
    </source>
</evidence>
<keyword evidence="1" id="KW-0479">Metal-binding</keyword>
<organism evidence="6 7">
    <name type="scientific">Racocetra fulgida</name>
    <dbReference type="NCBI Taxonomy" id="60492"/>
    <lineage>
        <taxon>Eukaryota</taxon>
        <taxon>Fungi</taxon>
        <taxon>Fungi incertae sedis</taxon>
        <taxon>Mucoromycota</taxon>
        <taxon>Glomeromycotina</taxon>
        <taxon>Glomeromycetes</taxon>
        <taxon>Diversisporales</taxon>
        <taxon>Gigasporaceae</taxon>
        <taxon>Racocetra</taxon>
    </lineage>
</organism>
<dbReference type="GO" id="GO:0008270">
    <property type="term" value="F:zinc ion binding"/>
    <property type="evidence" value="ECO:0007669"/>
    <property type="project" value="UniProtKB-KW"/>
</dbReference>
<feature type="region of interest" description="Disordered" evidence="4">
    <location>
        <begin position="169"/>
        <end position="190"/>
    </location>
</feature>
<protein>
    <submittedName>
        <fullName evidence="6">19088_t:CDS:1</fullName>
    </submittedName>
</protein>
<evidence type="ECO:0000313" key="6">
    <source>
        <dbReference type="EMBL" id="CAG8665593.1"/>
    </source>
</evidence>
<keyword evidence="2" id="KW-0863">Zinc-finger</keyword>
<keyword evidence="7" id="KW-1185">Reference proteome</keyword>
<dbReference type="EMBL" id="CAJVPZ010015385">
    <property type="protein sequence ID" value="CAG8665593.1"/>
    <property type="molecule type" value="Genomic_DNA"/>
</dbReference>
<evidence type="ECO:0000259" key="5">
    <source>
        <dbReference type="Pfam" id="PF02892"/>
    </source>
</evidence>
<reference evidence="6" key="1">
    <citation type="submission" date="2021-06" db="EMBL/GenBank/DDBJ databases">
        <authorList>
            <person name="Kallberg Y."/>
            <person name="Tangrot J."/>
            <person name="Rosling A."/>
        </authorList>
    </citation>
    <scope>NUCLEOTIDE SEQUENCE</scope>
    <source>
        <strain evidence="6">IN212</strain>
    </source>
</reference>